<dbReference type="KEGG" id="nyu:D7D52_16600"/>
<sequence length="218" mass="21851">MRRSIAVLAAGLAVGLVAPLPIALADSGSSGLGSGSASGSGTGSLSGSGGGTSNLPPYSQWISDVTTVANAARTYLTTVLPGKTKPAIVFDVDNTVLETTYHPGPITPAIPPMLQLAQWAKSQGASLIFVTGRPALLSFYTQINLSAVGYSVDGLYGGGLTTGSSGAAALADYKTATRASIEAQGYTIVANIGNSDSDLSGGHALQTFKLPDYNGALV</sequence>
<keyword evidence="3" id="KW-1185">Reference proteome</keyword>
<reference evidence="2 3" key="1">
    <citation type="submission" date="2018-09" db="EMBL/GenBank/DDBJ databases">
        <title>Nocardia yunnanensis sp. nov., an actinomycete isolated from a soil sample.</title>
        <authorList>
            <person name="Zhang J."/>
        </authorList>
    </citation>
    <scope>NUCLEOTIDE SEQUENCE [LARGE SCALE GENOMIC DNA]</scope>
    <source>
        <strain evidence="2 3">CFHS0054</strain>
    </source>
</reference>
<dbReference type="PANTHER" id="PTHR31284">
    <property type="entry name" value="ACID PHOSPHATASE-LIKE PROTEIN"/>
    <property type="match status" value="1"/>
</dbReference>
<dbReference type="RefSeq" id="WP_120737507.1">
    <property type="nucleotide sequence ID" value="NZ_CP032568.1"/>
</dbReference>
<dbReference type="InterPro" id="IPR023214">
    <property type="entry name" value="HAD_sf"/>
</dbReference>
<dbReference type="EMBL" id="CP032568">
    <property type="protein sequence ID" value="AYF75216.1"/>
    <property type="molecule type" value="Genomic_DNA"/>
</dbReference>
<gene>
    <name evidence="2" type="ORF">D7D52_16600</name>
</gene>
<dbReference type="Gene3D" id="3.40.50.1000">
    <property type="entry name" value="HAD superfamily/HAD-like"/>
    <property type="match status" value="1"/>
</dbReference>
<dbReference type="Pfam" id="PF03767">
    <property type="entry name" value="Acid_phosphat_B"/>
    <property type="match status" value="1"/>
</dbReference>
<dbReference type="OrthoDB" id="193314at2"/>
<accession>A0A386ZCH6</accession>
<proteinExistence type="predicted"/>
<evidence type="ECO:0000313" key="2">
    <source>
        <dbReference type="EMBL" id="AYF75216.1"/>
    </source>
</evidence>
<dbReference type="Proteomes" id="UP000267164">
    <property type="component" value="Chromosome"/>
</dbReference>
<name>A0A386ZCH6_9NOCA</name>
<organism evidence="2 3">
    <name type="scientific">Nocardia yunnanensis</name>
    <dbReference type="NCBI Taxonomy" id="2382165"/>
    <lineage>
        <taxon>Bacteria</taxon>
        <taxon>Bacillati</taxon>
        <taxon>Actinomycetota</taxon>
        <taxon>Actinomycetes</taxon>
        <taxon>Mycobacteriales</taxon>
        <taxon>Nocardiaceae</taxon>
        <taxon>Nocardia</taxon>
    </lineage>
</organism>
<protein>
    <submittedName>
        <fullName evidence="2">Phosphatase</fullName>
    </submittedName>
</protein>
<keyword evidence="1" id="KW-0732">Signal</keyword>
<evidence type="ECO:0000256" key="1">
    <source>
        <dbReference type="ARBA" id="ARBA00022729"/>
    </source>
</evidence>
<evidence type="ECO:0000313" key="3">
    <source>
        <dbReference type="Proteomes" id="UP000267164"/>
    </source>
</evidence>
<dbReference type="AlphaFoldDB" id="A0A386ZCH6"/>
<dbReference type="InterPro" id="IPR036412">
    <property type="entry name" value="HAD-like_sf"/>
</dbReference>
<dbReference type="SUPFAM" id="SSF56784">
    <property type="entry name" value="HAD-like"/>
    <property type="match status" value="1"/>
</dbReference>
<dbReference type="InterPro" id="IPR005519">
    <property type="entry name" value="Acid_phosphat_B-like"/>
</dbReference>
<dbReference type="PANTHER" id="PTHR31284:SF10">
    <property type="entry name" value="ACID PHOSPHATASE-LIKE PROTEIN"/>
    <property type="match status" value="1"/>
</dbReference>